<evidence type="ECO:0000313" key="2">
    <source>
        <dbReference type="Proteomes" id="UP000789920"/>
    </source>
</evidence>
<feature type="non-terminal residue" evidence="1">
    <location>
        <position position="1"/>
    </location>
</feature>
<proteinExistence type="predicted"/>
<sequence length="91" mass="10274">IEYIFSDKTGTLTCNEMEFKQCSIAGMAYADKVEESMRARIVDGVEIGLHDFKQLKDNIRNHPTGNVINGFLLVLSMCHTVIPERKKDNPS</sequence>
<dbReference type="Proteomes" id="UP000789920">
    <property type="component" value="Unassembled WGS sequence"/>
</dbReference>
<feature type="non-terminal residue" evidence="1">
    <location>
        <position position="91"/>
    </location>
</feature>
<dbReference type="EMBL" id="CAJVQC010118189">
    <property type="protein sequence ID" value="CAG8837613.1"/>
    <property type="molecule type" value="Genomic_DNA"/>
</dbReference>
<organism evidence="1 2">
    <name type="scientific">Racocetra persica</name>
    <dbReference type="NCBI Taxonomy" id="160502"/>
    <lineage>
        <taxon>Eukaryota</taxon>
        <taxon>Fungi</taxon>
        <taxon>Fungi incertae sedis</taxon>
        <taxon>Mucoromycota</taxon>
        <taxon>Glomeromycotina</taxon>
        <taxon>Glomeromycetes</taxon>
        <taxon>Diversisporales</taxon>
        <taxon>Gigasporaceae</taxon>
        <taxon>Racocetra</taxon>
    </lineage>
</organism>
<protein>
    <submittedName>
        <fullName evidence="1">36998_t:CDS:1</fullName>
    </submittedName>
</protein>
<reference evidence="1" key="1">
    <citation type="submission" date="2021-06" db="EMBL/GenBank/DDBJ databases">
        <authorList>
            <person name="Kallberg Y."/>
            <person name="Tangrot J."/>
            <person name="Rosling A."/>
        </authorList>
    </citation>
    <scope>NUCLEOTIDE SEQUENCE</scope>
    <source>
        <strain evidence="1">MA461A</strain>
    </source>
</reference>
<gene>
    <name evidence="1" type="ORF">RPERSI_LOCUS30369</name>
</gene>
<accession>A0ACA9SG59</accession>
<keyword evidence="2" id="KW-1185">Reference proteome</keyword>
<evidence type="ECO:0000313" key="1">
    <source>
        <dbReference type="EMBL" id="CAG8837613.1"/>
    </source>
</evidence>
<name>A0ACA9SG59_9GLOM</name>
<comment type="caution">
    <text evidence="1">The sequence shown here is derived from an EMBL/GenBank/DDBJ whole genome shotgun (WGS) entry which is preliminary data.</text>
</comment>